<comment type="caution">
    <text evidence="4">The sequence shown here is derived from an EMBL/GenBank/DDBJ whole genome shotgun (WGS) entry which is preliminary data.</text>
</comment>
<proteinExistence type="predicted"/>
<keyword evidence="2" id="KW-0732">Signal</keyword>
<dbReference type="InterPro" id="IPR038144">
    <property type="entry name" value="IPI"/>
</dbReference>
<evidence type="ECO:0000256" key="1">
    <source>
        <dbReference type="SAM" id="MobiDB-lite"/>
    </source>
</evidence>
<feature type="region of interest" description="Disordered" evidence="1">
    <location>
        <begin position="181"/>
        <end position="200"/>
    </location>
</feature>
<feature type="signal peptide" evidence="2">
    <location>
        <begin position="1"/>
        <end position="24"/>
    </location>
</feature>
<dbReference type="EMBL" id="LQYT01000005">
    <property type="protein sequence ID" value="KYD22899.1"/>
    <property type="molecule type" value="Genomic_DNA"/>
</dbReference>
<dbReference type="Proteomes" id="UP000075683">
    <property type="component" value="Unassembled WGS sequence"/>
</dbReference>
<protein>
    <recommendedName>
        <fullName evidence="3">Intracellular proteinase inhibitor BsuPI domain-containing protein</fullName>
    </recommendedName>
</protein>
<dbReference type="InterPro" id="IPR020481">
    <property type="entry name" value="Intracell_prot_inh_BsuPI"/>
</dbReference>
<evidence type="ECO:0000313" key="5">
    <source>
        <dbReference type="Proteomes" id="UP000075683"/>
    </source>
</evidence>
<sequence length="200" mass="22689">MKKFRLPIVLAAGLLLASAAAIFALPKWDSRNERMEEKVEEEKRPFVKKLNIRRPDGMPNPFLPFQKDLKPEHLQSAVQTAEENGRIRLDISVQNISPAPVRLQFPTSQRYDFLIFGEKGEPLYRWSEGKAFLQVINEVELEAGGRLSFTAYWDGKRKNGKKAEKGKYLVKVIITAKAKTSEGKTVDSRELSATGRFSLP</sequence>
<feature type="compositionally biased region" description="Basic and acidic residues" evidence="1">
    <location>
        <begin position="181"/>
        <end position="190"/>
    </location>
</feature>
<dbReference type="Gene3D" id="2.60.40.2360">
    <property type="entry name" value="Intracellular proteinase inhibitor BsuPI"/>
    <property type="match status" value="1"/>
</dbReference>
<dbReference type="OrthoDB" id="1357684at2"/>
<evidence type="ECO:0000259" key="3">
    <source>
        <dbReference type="Pfam" id="PF12690"/>
    </source>
</evidence>
<dbReference type="RefSeq" id="WP_061567875.1">
    <property type="nucleotide sequence ID" value="NZ_LQYT01000005.1"/>
</dbReference>
<evidence type="ECO:0000313" key="4">
    <source>
        <dbReference type="EMBL" id="KYD22899.1"/>
    </source>
</evidence>
<gene>
    <name evidence="4" type="ORF">B4135_1020</name>
</gene>
<evidence type="ECO:0000256" key="2">
    <source>
        <dbReference type="SAM" id="SignalP"/>
    </source>
</evidence>
<organism evidence="4 5">
    <name type="scientific">Caldibacillus debilis</name>
    <dbReference type="NCBI Taxonomy" id="301148"/>
    <lineage>
        <taxon>Bacteria</taxon>
        <taxon>Bacillati</taxon>
        <taxon>Bacillota</taxon>
        <taxon>Bacilli</taxon>
        <taxon>Bacillales</taxon>
        <taxon>Bacillaceae</taxon>
        <taxon>Caldibacillus</taxon>
    </lineage>
</organism>
<feature type="domain" description="Intracellular proteinase inhibitor BsuPI" evidence="3">
    <location>
        <begin position="76"/>
        <end position="178"/>
    </location>
</feature>
<reference evidence="4 5" key="1">
    <citation type="submission" date="2016-01" db="EMBL/GenBank/DDBJ databases">
        <title>Draft Genome Sequences of Seven Thermophilic Sporeformers Isolated from Foods.</title>
        <authorList>
            <person name="Berendsen E.M."/>
            <person name="Wells-Bennik M.H."/>
            <person name="Krawcyk A.O."/>
            <person name="De Jong A."/>
            <person name="Holsappel S."/>
            <person name="Eijlander R.T."/>
            <person name="Kuipers O.P."/>
        </authorList>
    </citation>
    <scope>NUCLEOTIDE SEQUENCE [LARGE SCALE GENOMIC DNA]</scope>
    <source>
        <strain evidence="4 5">B4135</strain>
    </source>
</reference>
<name>A0A150MF19_9BACI</name>
<dbReference type="STRING" id="301148.B4135_1020"/>
<feature type="chain" id="PRO_5007564554" description="Intracellular proteinase inhibitor BsuPI domain-containing protein" evidence="2">
    <location>
        <begin position="25"/>
        <end position="200"/>
    </location>
</feature>
<dbReference type="AlphaFoldDB" id="A0A150MF19"/>
<dbReference type="Pfam" id="PF12690">
    <property type="entry name" value="BsuPI"/>
    <property type="match status" value="1"/>
</dbReference>
<accession>A0A150MF19</accession>